<dbReference type="NCBIfam" id="NF040608">
    <property type="entry name" value="division_SteA"/>
    <property type="match status" value="1"/>
</dbReference>
<accession>A0A0Q0Z7V8</accession>
<evidence type="ECO:0000256" key="2">
    <source>
        <dbReference type="ARBA" id="ARBA00022741"/>
    </source>
</evidence>
<dbReference type="RefSeq" id="WP_055121968.1">
    <property type="nucleotide sequence ID" value="NZ_LKST01000001.1"/>
</dbReference>
<feature type="transmembrane region" description="Helical" evidence="5">
    <location>
        <begin position="343"/>
        <end position="364"/>
    </location>
</feature>
<keyword evidence="8" id="KW-1185">Reference proteome</keyword>
<sequence length="391" mass="41413">MSLFSRKDDLPGQHGVVRDCTSQGKGLKRFSPGDIAVIDASDISRRLAQDLIDLKPSVVINKSAFSTGAVPNFGPTMLLDASIALIDSAGPLGGLRDGKKLRVSEEGGIYHGDKHLGDGHPVTRQEAEKSFNEAQQSLVERMEAYFGNTVEFLNTEAPLLVDGLGIPDTGEEIRGRKTLVVSPGARHREQVEALRYFIREYEPYIVGVEGAADTLVEMGYRPHLIVGNPVNVGAETLRSGARVVLPADADGHASGLERIQDLGIGAMTFPAATDSATDLALLLVEYHGAELIVNAGAPLSLDGMFAGKHNPAALVTRAKMGPKLVDAEAVASLYIVPASGGIAWLWAILGVLVACATIVLIAGLGGTGSFSDNLIDTWNNLALTVQGWFKE</sequence>
<dbReference type="InterPro" id="IPR036759">
    <property type="entry name" value="TPK_catalytic_sf"/>
</dbReference>
<reference evidence="7 8" key="1">
    <citation type="submission" date="2015-10" db="EMBL/GenBank/DDBJ databases">
        <title>Corynebacteirum lowii and Corynebacterium oculi species nova, derived from human clinical disease and and emended description of Corynebacterium mastiditis.</title>
        <authorList>
            <person name="Bernard K."/>
            <person name="Pacheco A.L."/>
            <person name="Mcdougall C."/>
            <person name="Burtx T."/>
            <person name="Weibe D."/>
            <person name="Tyler S."/>
            <person name="Olson A.B."/>
            <person name="Cnockaert M."/>
            <person name="Eguchi H."/>
            <person name="Kuwahara T."/>
            <person name="Nakayama-Imaohji H."/>
            <person name="Boudewijins M."/>
            <person name="Van Hoecke F."/>
            <person name="Bernier A.-M."/>
            <person name="Vandamme P."/>
        </authorList>
    </citation>
    <scope>NUCLEOTIDE SEQUENCE [LARGE SCALE GENOMIC DNA]</scope>
    <source>
        <strain evidence="7 8">NML 130210</strain>
    </source>
</reference>
<evidence type="ECO:0000259" key="6">
    <source>
        <dbReference type="Pfam" id="PF12555"/>
    </source>
</evidence>
<keyword evidence="2" id="KW-0547">Nucleotide-binding</keyword>
<evidence type="ECO:0000313" key="7">
    <source>
        <dbReference type="EMBL" id="KQB85664.1"/>
    </source>
</evidence>
<keyword evidence="5" id="KW-0472">Membrane</keyword>
<dbReference type="AlphaFoldDB" id="A0A0Q0Z7V8"/>
<evidence type="ECO:0000256" key="3">
    <source>
        <dbReference type="ARBA" id="ARBA00022777"/>
    </source>
</evidence>
<dbReference type="SUPFAM" id="SSF63999">
    <property type="entry name" value="Thiamin pyrophosphokinase, catalytic domain"/>
    <property type="match status" value="1"/>
</dbReference>
<dbReference type="EMBL" id="LKST01000001">
    <property type="protein sequence ID" value="KQB85664.1"/>
    <property type="molecule type" value="Genomic_DNA"/>
</dbReference>
<dbReference type="Proteomes" id="UP000050517">
    <property type="component" value="Unassembled WGS sequence"/>
</dbReference>
<dbReference type="GO" id="GO:0005524">
    <property type="term" value="F:ATP binding"/>
    <property type="evidence" value="ECO:0007669"/>
    <property type="project" value="UniProtKB-KW"/>
</dbReference>
<dbReference type="Pfam" id="PF12555">
    <property type="entry name" value="SteA-like_C"/>
    <property type="match status" value="1"/>
</dbReference>
<keyword evidence="3" id="KW-0418">Kinase</keyword>
<dbReference type="GO" id="GO:0009229">
    <property type="term" value="P:thiamine diphosphate biosynthetic process"/>
    <property type="evidence" value="ECO:0007669"/>
    <property type="project" value="InterPro"/>
</dbReference>
<dbReference type="InterPro" id="IPR022215">
    <property type="entry name" value="SteA-like_C"/>
</dbReference>
<gene>
    <name evidence="7" type="ORF">Cocul_00812</name>
</gene>
<keyword evidence="5" id="KW-1133">Transmembrane helix</keyword>
<keyword evidence="4" id="KW-0067">ATP-binding</keyword>
<keyword evidence="1" id="KW-0808">Transferase</keyword>
<dbReference type="STRING" id="1544416.Cocul_00812"/>
<protein>
    <recommendedName>
        <fullName evidence="6">SteA-like C-terminal domain-containing protein</fullName>
    </recommendedName>
</protein>
<evidence type="ECO:0000256" key="1">
    <source>
        <dbReference type="ARBA" id="ARBA00022679"/>
    </source>
</evidence>
<comment type="caution">
    <text evidence="7">The sequence shown here is derived from an EMBL/GenBank/DDBJ whole genome shotgun (WGS) entry which is preliminary data.</text>
</comment>
<dbReference type="GO" id="GO:0004788">
    <property type="term" value="F:thiamine diphosphokinase activity"/>
    <property type="evidence" value="ECO:0007669"/>
    <property type="project" value="InterPro"/>
</dbReference>
<dbReference type="PATRIC" id="fig|1544416.3.peg.812"/>
<dbReference type="OrthoDB" id="5169996at2"/>
<evidence type="ECO:0000256" key="4">
    <source>
        <dbReference type="ARBA" id="ARBA00022840"/>
    </source>
</evidence>
<keyword evidence="5" id="KW-0812">Transmembrane</keyword>
<dbReference type="GO" id="GO:0016301">
    <property type="term" value="F:kinase activity"/>
    <property type="evidence" value="ECO:0007669"/>
    <property type="project" value="UniProtKB-KW"/>
</dbReference>
<proteinExistence type="predicted"/>
<feature type="domain" description="SteA-like C-terminal" evidence="6">
    <location>
        <begin position="329"/>
        <end position="382"/>
    </location>
</feature>
<evidence type="ECO:0000313" key="8">
    <source>
        <dbReference type="Proteomes" id="UP000050517"/>
    </source>
</evidence>
<evidence type="ECO:0000256" key="5">
    <source>
        <dbReference type="SAM" id="Phobius"/>
    </source>
</evidence>
<name>A0A0Q0Z7V8_9CORY</name>
<organism evidence="7 8">
    <name type="scientific">Corynebacterium oculi</name>
    <dbReference type="NCBI Taxonomy" id="1544416"/>
    <lineage>
        <taxon>Bacteria</taxon>
        <taxon>Bacillati</taxon>
        <taxon>Actinomycetota</taxon>
        <taxon>Actinomycetes</taxon>
        <taxon>Mycobacteriales</taxon>
        <taxon>Corynebacteriaceae</taxon>
        <taxon>Corynebacterium</taxon>
    </lineage>
</organism>
<dbReference type="InterPro" id="IPR047795">
    <property type="entry name" value="Put_SteA-like"/>
</dbReference>